<evidence type="ECO:0000256" key="1">
    <source>
        <dbReference type="SAM" id="MobiDB-lite"/>
    </source>
</evidence>
<gene>
    <name evidence="2" type="ORF">H9784_01325</name>
</gene>
<protein>
    <submittedName>
        <fullName evidence="2">Uncharacterized protein</fullName>
    </submittedName>
</protein>
<dbReference type="EMBL" id="DWZD01000011">
    <property type="protein sequence ID" value="HJA78200.1"/>
    <property type="molecule type" value="Genomic_DNA"/>
</dbReference>
<dbReference type="Proteomes" id="UP000823821">
    <property type="component" value="Unassembled WGS sequence"/>
</dbReference>
<comment type="caution">
    <text evidence="2">The sequence shown here is derived from an EMBL/GenBank/DDBJ whole genome shotgun (WGS) entry which is preliminary data.</text>
</comment>
<sequence length="166" mass="17775">MNNTHSPAAHGPELTTATSTTAACRRAFRRKSALRLPEDRTELPTMPEDFAALPEADQPTAPPAPTLHAQAVAALDGLRKAASAIHTYRQALADVRQLADALLVEVCGPRDYAPPSVRPFLADTLAAQFHDFGQKLTDAHDAALGQAALLCRLARELQEAGEVRHA</sequence>
<reference evidence="2" key="1">
    <citation type="journal article" date="2021" name="PeerJ">
        <title>Extensive microbial diversity within the chicken gut microbiome revealed by metagenomics and culture.</title>
        <authorList>
            <person name="Gilroy R."/>
            <person name="Ravi A."/>
            <person name="Getino M."/>
            <person name="Pursley I."/>
            <person name="Horton D.L."/>
            <person name="Alikhan N.F."/>
            <person name="Baker D."/>
            <person name="Gharbi K."/>
            <person name="Hall N."/>
            <person name="Watson M."/>
            <person name="Adriaenssens E.M."/>
            <person name="Foster-Nyarko E."/>
            <person name="Jarju S."/>
            <person name="Secka A."/>
            <person name="Antonio M."/>
            <person name="Oren A."/>
            <person name="Chaudhuri R.R."/>
            <person name="La Ragione R."/>
            <person name="Hildebrand F."/>
            <person name="Pallen M.J."/>
        </authorList>
    </citation>
    <scope>NUCLEOTIDE SEQUENCE</scope>
    <source>
        <strain evidence="2">5032</strain>
    </source>
</reference>
<evidence type="ECO:0000313" key="3">
    <source>
        <dbReference type="Proteomes" id="UP000823821"/>
    </source>
</evidence>
<reference evidence="2" key="2">
    <citation type="submission" date="2021-04" db="EMBL/GenBank/DDBJ databases">
        <authorList>
            <person name="Gilroy R."/>
        </authorList>
    </citation>
    <scope>NUCLEOTIDE SEQUENCE</scope>
    <source>
        <strain evidence="2">5032</strain>
    </source>
</reference>
<evidence type="ECO:0000313" key="2">
    <source>
        <dbReference type="EMBL" id="HJA78200.1"/>
    </source>
</evidence>
<dbReference type="AlphaFoldDB" id="A0A9D2HJQ6"/>
<feature type="region of interest" description="Disordered" evidence="1">
    <location>
        <begin position="1"/>
        <end position="20"/>
    </location>
</feature>
<organism evidence="2 3">
    <name type="scientific">Candidatus Desulfovibrio intestinavium</name>
    <dbReference type="NCBI Taxonomy" id="2838534"/>
    <lineage>
        <taxon>Bacteria</taxon>
        <taxon>Pseudomonadati</taxon>
        <taxon>Thermodesulfobacteriota</taxon>
        <taxon>Desulfovibrionia</taxon>
        <taxon>Desulfovibrionales</taxon>
        <taxon>Desulfovibrionaceae</taxon>
        <taxon>Desulfovibrio</taxon>
    </lineage>
</organism>
<proteinExistence type="predicted"/>
<accession>A0A9D2HJQ6</accession>
<name>A0A9D2HJQ6_9BACT</name>